<dbReference type="InterPro" id="IPR045584">
    <property type="entry name" value="Pilin-like"/>
</dbReference>
<dbReference type="EMBL" id="PCXE01000060">
    <property type="protein sequence ID" value="PIR25336.1"/>
    <property type="molecule type" value="Genomic_DNA"/>
</dbReference>
<dbReference type="Proteomes" id="UP000236846">
    <property type="component" value="Unassembled WGS sequence"/>
</dbReference>
<evidence type="ECO:0008006" key="3">
    <source>
        <dbReference type="Google" id="ProtNLM"/>
    </source>
</evidence>
<proteinExistence type="predicted"/>
<reference evidence="1 2" key="1">
    <citation type="submission" date="2017-09" db="EMBL/GenBank/DDBJ databases">
        <title>Depth-based differentiation of microbial function through sediment-hosted aquifers and enrichment of novel symbionts in the deep terrestrial subsurface.</title>
        <authorList>
            <person name="Probst A.J."/>
            <person name="Ladd B."/>
            <person name="Jarett J.K."/>
            <person name="Geller-Mcgrath D.E."/>
            <person name="Sieber C.M."/>
            <person name="Emerson J.B."/>
            <person name="Anantharaman K."/>
            <person name="Thomas B.C."/>
            <person name="Malmstrom R."/>
            <person name="Stieglmeier M."/>
            <person name="Klingl A."/>
            <person name="Woyke T."/>
            <person name="Ryan C.M."/>
            <person name="Banfield J.F."/>
        </authorList>
    </citation>
    <scope>NUCLEOTIDE SEQUENCE [LARGE SCALE GENOMIC DNA]</scope>
    <source>
        <strain evidence="1">CG11_big_fil_rev_8_21_14_0_20_43_10</strain>
    </source>
</reference>
<sequence length="171" mass="18766">MNQFGYAKSQTMIEMLVVLGVFTILTSMVLGFSRTGEAQGKLSRQVDLLVTDIRRTQENAYFSRAIGGIMPCGYGLLFSTSSYAMQKLTAADCSQQNTFTFSNADDVPNFKRTFTAPVRISAMSSNPIAFVHPVPAVIFYPDAQEAYVTFSVGSEISRTVIINKFGGIQIQ</sequence>
<dbReference type="AlphaFoldDB" id="A0A2H0PV12"/>
<accession>A0A2H0PV12</accession>
<evidence type="ECO:0000313" key="1">
    <source>
        <dbReference type="EMBL" id="PIR25336.1"/>
    </source>
</evidence>
<protein>
    <recommendedName>
        <fullName evidence="3">General secretion pathway GspH domain-containing protein</fullName>
    </recommendedName>
</protein>
<organism evidence="1 2">
    <name type="scientific">Candidatus Brennerbacteria bacterium CG11_big_fil_rev_8_21_14_0_20_43_10</name>
    <dbReference type="NCBI Taxonomy" id="1974523"/>
    <lineage>
        <taxon>Bacteria</taxon>
        <taxon>Candidatus Brenneribacteriota</taxon>
    </lineage>
</organism>
<name>A0A2H0PV12_9BACT</name>
<dbReference type="SUPFAM" id="SSF54523">
    <property type="entry name" value="Pili subunits"/>
    <property type="match status" value="1"/>
</dbReference>
<gene>
    <name evidence="1" type="ORF">COV41_03040</name>
</gene>
<comment type="caution">
    <text evidence="1">The sequence shown here is derived from an EMBL/GenBank/DDBJ whole genome shotgun (WGS) entry which is preliminary data.</text>
</comment>
<evidence type="ECO:0000313" key="2">
    <source>
        <dbReference type="Proteomes" id="UP000236846"/>
    </source>
</evidence>